<comment type="similarity">
    <text evidence="1">Belongs to the sigma-70 factor family. ECF subfamily.</text>
</comment>
<dbReference type="InterPro" id="IPR007627">
    <property type="entry name" value="RNA_pol_sigma70_r2"/>
</dbReference>
<keyword evidence="3" id="KW-0731">Sigma factor</keyword>
<dbReference type="GO" id="GO:0016987">
    <property type="term" value="F:sigma factor activity"/>
    <property type="evidence" value="ECO:0007669"/>
    <property type="project" value="UniProtKB-KW"/>
</dbReference>
<dbReference type="InterPro" id="IPR036388">
    <property type="entry name" value="WH-like_DNA-bd_sf"/>
</dbReference>
<dbReference type="InterPro" id="IPR013249">
    <property type="entry name" value="RNA_pol_sigma70_r4_t2"/>
</dbReference>
<evidence type="ECO:0000256" key="2">
    <source>
        <dbReference type="ARBA" id="ARBA00023015"/>
    </source>
</evidence>
<dbReference type="PANTHER" id="PTHR43133:SF8">
    <property type="entry name" value="RNA POLYMERASE SIGMA FACTOR HI_1459-RELATED"/>
    <property type="match status" value="1"/>
</dbReference>
<evidence type="ECO:0000256" key="1">
    <source>
        <dbReference type="ARBA" id="ARBA00010641"/>
    </source>
</evidence>
<feature type="domain" description="RNA polymerase sigma-70 region 2" evidence="6">
    <location>
        <begin position="43"/>
        <end position="110"/>
    </location>
</feature>
<protein>
    <submittedName>
        <fullName evidence="8">RNA polymerase sigma-70 factor, ECF subfamily</fullName>
    </submittedName>
</protein>
<evidence type="ECO:0000313" key="9">
    <source>
        <dbReference type="Proteomes" id="UP000185829"/>
    </source>
</evidence>
<organism evidence="8 9">
    <name type="scientific">Peribacillus simplex</name>
    <dbReference type="NCBI Taxonomy" id="1478"/>
    <lineage>
        <taxon>Bacteria</taxon>
        <taxon>Bacillati</taxon>
        <taxon>Bacillota</taxon>
        <taxon>Bacilli</taxon>
        <taxon>Bacillales</taxon>
        <taxon>Bacillaceae</taxon>
        <taxon>Peribacillus</taxon>
    </lineage>
</organism>
<dbReference type="InterPro" id="IPR039425">
    <property type="entry name" value="RNA_pol_sigma-70-like"/>
</dbReference>
<dbReference type="Pfam" id="PF08281">
    <property type="entry name" value="Sigma70_r4_2"/>
    <property type="match status" value="1"/>
</dbReference>
<dbReference type="InterPro" id="IPR013325">
    <property type="entry name" value="RNA_pol_sigma_r2"/>
</dbReference>
<dbReference type="EMBL" id="FTMX01000002">
    <property type="protein sequence ID" value="SIR07952.1"/>
    <property type="molecule type" value="Genomic_DNA"/>
</dbReference>
<dbReference type="AlphaFoldDB" id="A0A9X8R8M1"/>
<dbReference type="GO" id="GO:0006352">
    <property type="term" value="P:DNA-templated transcription initiation"/>
    <property type="evidence" value="ECO:0007669"/>
    <property type="project" value="InterPro"/>
</dbReference>
<dbReference type="SUPFAM" id="SSF88946">
    <property type="entry name" value="Sigma2 domain of RNA polymerase sigma factors"/>
    <property type="match status" value="1"/>
</dbReference>
<gene>
    <name evidence="8" type="ORF">SAMN05878482_102934</name>
</gene>
<dbReference type="SUPFAM" id="SSF88659">
    <property type="entry name" value="Sigma3 and sigma4 domains of RNA polymerase sigma factors"/>
    <property type="match status" value="1"/>
</dbReference>
<dbReference type="Pfam" id="PF04542">
    <property type="entry name" value="Sigma70_r2"/>
    <property type="match status" value="1"/>
</dbReference>
<name>A0A9X8R8M1_9BACI</name>
<evidence type="ECO:0000313" key="8">
    <source>
        <dbReference type="EMBL" id="SIR07952.1"/>
    </source>
</evidence>
<dbReference type="Proteomes" id="UP000185829">
    <property type="component" value="Unassembled WGS sequence"/>
</dbReference>
<dbReference type="Gene3D" id="1.10.10.10">
    <property type="entry name" value="Winged helix-like DNA-binding domain superfamily/Winged helix DNA-binding domain"/>
    <property type="match status" value="1"/>
</dbReference>
<comment type="caution">
    <text evidence="8">The sequence shown here is derived from an EMBL/GenBank/DDBJ whole genome shotgun (WGS) entry which is preliminary data.</text>
</comment>
<dbReference type="GO" id="GO:0003677">
    <property type="term" value="F:DNA binding"/>
    <property type="evidence" value="ECO:0007669"/>
    <property type="project" value="UniProtKB-KW"/>
</dbReference>
<accession>A0A9X8R8M1</accession>
<reference evidence="8 9" key="1">
    <citation type="submission" date="2017-01" db="EMBL/GenBank/DDBJ databases">
        <authorList>
            <person name="Varghese N."/>
            <person name="Submissions S."/>
        </authorList>
    </citation>
    <scope>NUCLEOTIDE SEQUENCE [LARGE SCALE GENOMIC DNA]</scope>
    <source>
        <strain evidence="8 9">RUG2-6</strain>
    </source>
</reference>
<dbReference type="InterPro" id="IPR013324">
    <property type="entry name" value="RNA_pol_sigma_r3/r4-like"/>
</dbReference>
<evidence type="ECO:0000256" key="3">
    <source>
        <dbReference type="ARBA" id="ARBA00023082"/>
    </source>
</evidence>
<feature type="domain" description="RNA polymerase sigma factor 70 region 4 type 2" evidence="7">
    <location>
        <begin position="143"/>
        <end position="194"/>
    </location>
</feature>
<dbReference type="PANTHER" id="PTHR43133">
    <property type="entry name" value="RNA POLYMERASE ECF-TYPE SIGMA FACTO"/>
    <property type="match status" value="1"/>
</dbReference>
<dbReference type="InterPro" id="IPR014284">
    <property type="entry name" value="RNA_pol_sigma-70_dom"/>
</dbReference>
<sequence>MVVPVIVFSKFTCEELQVRLKEKLDKELMALVMKKHRPALEELYDRHIKLIYGFIFKFTNGNAEKTKEIVQLVFLKLWTTKSSYNPEKGHFVSWLLTVTRNVCVDYVRKDSVHIRNNKHMDMSHPIDIEDPNNDIENGLLHSEIANAKSKLSKPQKRLIDLLYWKGYSLTEIAKIENEPIGTIKSRLHQSLKLLKKYLEVGGL</sequence>
<proteinExistence type="inferred from homology"/>
<dbReference type="CDD" id="cd06171">
    <property type="entry name" value="Sigma70_r4"/>
    <property type="match status" value="1"/>
</dbReference>
<keyword evidence="4" id="KW-0238">DNA-binding</keyword>
<evidence type="ECO:0000259" key="7">
    <source>
        <dbReference type="Pfam" id="PF08281"/>
    </source>
</evidence>
<dbReference type="NCBIfam" id="TIGR02937">
    <property type="entry name" value="sigma70-ECF"/>
    <property type="match status" value="1"/>
</dbReference>
<evidence type="ECO:0000256" key="5">
    <source>
        <dbReference type="ARBA" id="ARBA00023163"/>
    </source>
</evidence>
<keyword evidence="2" id="KW-0805">Transcription regulation</keyword>
<evidence type="ECO:0000256" key="4">
    <source>
        <dbReference type="ARBA" id="ARBA00023125"/>
    </source>
</evidence>
<keyword evidence="5" id="KW-0804">Transcription</keyword>
<dbReference type="Gene3D" id="1.10.1740.10">
    <property type="match status" value="1"/>
</dbReference>
<evidence type="ECO:0000259" key="6">
    <source>
        <dbReference type="Pfam" id="PF04542"/>
    </source>
</evidence>